<sequence>MTHFVVVGAGQAGASLVARLRAKGFEGRITLVGDEDAPPYQRPPLSKGYLLGEISRERLFLRPERFYGEQKIDLLTGRKVTAIDTSVRSLTLAGPDGAEESLSYDALALTTGSRPRHLPAAIGGALKGVHVVRTLADVDAMAPEFAEGRRALIVGGGYIGLEAAAVACKLGVAVTVVEMGERILQRVAAPETSERFRQLHAAHGVDLREGVGLERLTEGEADAGDGRGDGRVHAAQLTDGSTLEVDFVIVGVGILPETELAEAAGLAVEDGIRVDALGRSSAPDVWAAGDCANFPLGEGRLRLESVQNAIDQAEAVADNMMGAETPYVPRPWFWSDQYDAKLQIAGLNTGYDRVVVRAAPEAAEDLSAPVSYWYFRGDTLLAVDAINDPRSYMVGKRLIEAGRSPEPAQVARHDLPVKELLG</sequence>
<keyword evidence="2" id="KW-0285">Flavoprotein</keyword>
<reference evidence="5 6" key="1">
    <citation type="submission" date="2017-01" db="EMBL/GenBank/DDBJ databases">
        <title>Genomic analysis of Xuhuaishuia manganoxidans DY6-4.</title>
        <authorList>
            <person name="Wang X."/>
        </authorList>
    </citation>
    <scope>NUCLEOTIDE SEQUENCE [LARGE SCALE GENOMIC DNA]</scope>
    <source>
        <strain evidence="5 6">DY6-4</strain>
    </source>
</reference>
<organism evidence="5 6">
    <name type="scientific">Brevirhabdus pacifica</name>
    <dbReference type="NCBI Taxonomy" id="1267768"/>
    <lineage>
        <taxon>Bacteria</taxon>
        <taxon>Pseudomonadati</taxon>
        <taxon>Pseudomonadota</taxon>
        <taxon>Alphaproteobacteria</taxon>
        <taxon>Rhodobacterales</taxon>
        <taxon>Paracoccaceae</taxon>
        <taxon>Brevirhabdus</taxon>
    </lineage>
</organism>
<dbReference type="Pfam" id="PF14759">
    <property type="entry name" value="Reductase_C"/>
    <property type="match status" value="1"/>
</dbReference>
<name>A0A1U7DJB1_9RHOB</name>
<keyword evidence="4" id="KW-0560">Oxidoreductase</keyword>
<dbReference type="SUPFAM" id="SSF55424">
    <property type="entry name" value="FAD/NAD-linked reductases, dimerisation (C-terminal) domain"/>
    <property type="match status" value="1"/>
</dbReference>
<keyword evidence="6" id="KW-1185">Reference proteome</keyword>
<dbReference type="Proteomes" id="UP000187266">
    <property type="component" value="Chromosome"/>
</dbReference>
<dbReference type="GO" id="GO:0005737">
    <property type="term" value="C:cytoplasm"/>
    <property type="evidence" value="ECO:0007669"/>
    <property type="project" value="TreeGrafter"/>
</dbReference>
<dbReference type="Gene3D" id="3.30.390.30">
    <property type="match status" value="1"/>
</dbReference>
<dbReference type="InterPro" id="IPR028202">
    <property type="entry name" value="Reductase_C"/>
</dbReference>
<gene>
    <name evidence="5" type="ORF">BV394_10315</name>
</gene>
<protein>
    <submittedName>
        <fullName evidence="5">Pyridine nucleotide-disulfide oxidoreductase</fullName>
    </submittedName>
</protein>
<evidence type="ECO:0000256" key="4">
    <source>
        <dbReference type="ARBA" id="ARBA00023002"/>
    </source>
</evidence>
<dbReference type="InterPro" id="IPR050446">
    <property type="entry name" value="FAD-oxidoreductase/Apoptosis"/>
</dbReference>
<dbReference type="InterPro" id="IPR036188">
    <property type="entry name" value="FAD/NAD-bd_sf"/>
</dbReference>
<dbReference type="InterPro" id="IPR023753">
    <property type="entry name" value="FAD/NAD-binding_dom"/>
</dbReference>
<evidence type="ECO:0000256" key="2">
    <source>
        <dbReference type="ARBA" id="ARBA00022630"/>
    </source>
</evidence>
<dbReference type="Gene3D" id="3.50.50.60">
    <property type="entry name" value="FAD/NAD(P)-binding domain"/>
    <property type="match status" value="2"/>
</dbReference>
<dbReference type="PRINTS" id="PR00368">
    <property type="entry name" value="FADPNR"/>
</dbReference>
<evidence type="ECO:0000313" key="5">
    <source>
        <dbReference type="EMBL" id="APX90061.1"/>
    </source>
</evidence>
<accession>A0A2M9DAD6</accession>
<proteinExistence type="predicted"/>
<dbReference type="InterPro" id="IPR016156">
    <property type="entry name" value="FAD/NAD-linked_Rdtase_dimer_sf"/>
</dbReference>
<dbReference type="PANTHER" id="PTHR43557">
    <property type="entry name" value="APOPTOSIS-INDUCING FACTOR 1"/>
    <property type="match status" value="1"/>
</dbReference>
<comment type="cofactor">
    <cofactor evidence="1">
        <name>FAD</name>
        <dbReference type="ChEBI" id="CHEBI:57692"/>
    </cofactor>
</comment>
<dbReference type="OrthoDB" id="7809559at2"/>
<dbReference type="SUPFAM" id="SSF51905">
    <property type="entry name" value="FAD/NAD(P)-binding domain"/>
    <property type="match status" value="2"/>
</dbReference>
<keyword evidence="3" id="KW-0274">FAD</keyword>
<dbReference type="GO" id="GO:0016651">
    <property type="term" value="F:oxidoreductase activity, acting on NAD(P)H"/>
    <property type="evidence" value="ECO:0007669"/>
    <property type="project" value="TreeGrafter"/>
</dbReference>
<evidence type="ECO:0000256" key="1">
    <source>
        <dbReference type="ARBA" id="ARBA00001974"/>
    </source>
</evidence>
<dbReference type="RefSeq" id="WP_076980082.1">
    <property type="nucleotide sequence ID" value="NZ_CP019124.1"/>
</dbReference>
<evidence type="ECO:0000313" key="6">
    <source>
        <dbReference type="Proteomes" id="UP000187266"/>
    </source>
</evidence>
<evidence type="ECO:0000256" key="3">
    <source>
        <dbReference type="ARBA" id="ARBA00022827"/>
    </source>
</evidence>
<accession>A0A1U7DJB1</accession>
<dbReference type="PRINTS" id="PR00411">
    <property type="entry name" value="PNDRDTASEI"/>
</dbReference>
<dbReference type="Pfam" id="PF07992">
    <property type="entry name" value="Pyr_redox_2"/>
    <property type="match status" value="1"/>
</dbReference>
<dbReference type="EMBL" id="CP019124">
    <property type="protein sequence ID" value="APX90061.1"/>
    <property type="molecule type" value="Genomic_DNA"/>
</dbReference>
<dbReference type="STRING" id="1267768.BV394_10315"/>
<dbReference type="AlphaFoldDB" id="A0A1U7DJB1"/>
<dbReference type="PANTHER" id="PTHR43557:SF2">
    <property type="entry name" value="RIESKE DOMAIN-CONTAINING PROTEIN-RELATED"/>
    <property type="match status" value="1"/>
</dbReference>